<evidence type="ECO:0000256" key="1">
    <source>
        <dbReference type="SAM" id="MobiDB-lite"/>
    </source>
</evidence>
<gene>
    <name evidence="2" type="ORF">RRG08_063568</name>
</gene>
<keyword evidence="3" id="KW-1185">Reference proteome</keyword>
<comment type="caution">
    <text evidence="2">The sequence shown here is derived from an EMBL/GenBank/DDBJ whole genome shotgun (WGS) entry which is preliminary data.</text>
</comment>
<sequence>MCPVQKLPARLKPVKDHQQASQIHHFNDHGEGTGDNIAPDVQGGQAIEDSETADRAKSPESVSVSRKRGREMLRNSKGKLEKPIRVPELEKVYLVEL</sequence>
<accession>A0AAE0YRC5</accession>
<protein>
    <submittedName>
        <fullName evidence="2">Uncharacterized protein</fullName>
    </submittedName>
</protein>
<dbReference type="EMBL" id="JAWDGP010005596">
    <property type="protein sequence ID" value="KAK3755492.1"/>
    <property type="molecule type" value="Genomic_DNA"/>
</dbReference>
<proteinExistence type="predicted"/>
<evidence type="ECO:0000313" key="2">
    <source>
        <dbReference type="EMBL" id="KAK3755492.1"/>
    </source>
</evidence>
<feature type="region of interest" description="Disordered" evidence="1">
    <location>
        <begin position="1"/>
        <end position="76"/>
    </location>
</feature>
<dbReference type="AlphaFoldDB" id="A0AAE0YRC5"/>
<dbReference type="Proteomes" id="UP001283361">
    <property type="component" value="Unassembled WGS sequence"/>
</dbReference>
<evidence type="ECO:0000313" key="3">
    <source>
        <dbReference type="Proteomes" id="UP001283361"/>
    </source>
</evidence>
<organism evidence="2 3">
    <name type="scientific">Elysia crispata</name>
    <name type="common">lettuce slug</name>
    <dbReference type="NCBI Taxonomy" id="231223"/>
    <lineage>
        <taxon>Eukaryota</taxon>
        <taxon>Metazoa</taxon>
        <taxon>Spiralia</taxon>
        <taxon>Lophotrochozoa</taxon>
        <taxon>Mollusca</taxon>
        <taxon>Gastropoda</taxon>
        <taxon>Heterobranchia</taxon>
        <taxon>Euthyneura</taxon>
        <taxon>Panpulmonata</taxon>
        <taxon>Sacoglossa</taxon>
        <taxon>Placobranchoidea</taxon>
        <taxon>Plakobranchidae</taxon>
        <taxon>Elysia</taxon>
    </lineage>
</organism>
<reference evidence="2" key="1">
    <citation type="journal article" date="2023" name="G3 (Bethesda)">
        <title>A reference genome for the long-term kleptoplast-retaining sea slug Elysia crispata morphotype clarki.</title>
        <authorList>
            <person name="Eastman K.E."/>
            <person name="Pendleton A.L."/>
            <person name="Shaikh M.A."/>
            <person name="Suttiyut T."/>
            <person name="Ogas R."/>
            <person name="Tomko P."/>
            <person name="Gavelis G."/>
            <person name="Widhalm J.R."/>
            <person name="Wisecaver J.H."/>
        </authorList>
    </citation>
    <scope>NUCLEOTIDE SEQUENCE</scope>
    <source>
        <strain evidence="2">ECLA1</strain>
    </source>
</reference>
<name>A0AAE0YRC5_9GAST</name>